<comment type="caution">
    <text evidence="6">The sequence shown here is derived from an EMBL/GenBank/DDBJ whole genome shotgun (WGS) entry which is preliminary data.</text>
</comment>
<reference evidence="7" key="1">
    <citation type="journal article" date="2019" name="Int. J. Syst. Evol. Microbiol.">
        <title>The Global Catalogue of Microorganisms (GCM) 10K type strain sequencing project: providing services to taxonomists for standard genome sequencing and annotation.</title>
        <authorList>
            <consortium name="The Broad Institute Genomics Platform"/>
            <consortium name="The Broad Institute Genome Sequencing Center for Infectious Disease"/>
            <person name="Wu L."/>
            <person name="Ma J."/>
        </authorList>
    </citation>
    <scope>NUCLEOTIDE SEQUENCE [LARGE SCALE GENOMIC DNA]</scope>
    <source>
        <strain evidence="7">KCTC 52677</strain>
    </source>
</reference>
<protein>
    <submittedName>
        <fullName evidence="6">Substrate-binding domain-containing protein</fullName>
    </submittedName>
</protein>
<comment type="similarity">
    <text evidence="2">Belongs to the bacterial solute-binding protein 2 family.</text>
</comment>
<keyword evidence="7" id="KW-1185">Reference proteome</keyword>
<dbReference type="RefSeq" id="WP_257314564.1">
    <property type="nucleotide sequence ID" value="NZ_JANFDG010000007.1"/>
</dbReference>
<dbReference type="SUPFAM" id="SSF53822">
    <property type="entry name" value="Periplasmic binding protein-like I"/>
    <property type="match status" value="1"/>
</dbReference>
<gene>
    <name evidence="6" type="ORF">ACFOHH_20675</name>
</gene>
<evidence type="ECO:0000256" key="2">
    <source>
        <dbReference type="ARBA" id="ARBA00007639"/>
    </source>
</evidence>
<feature type="signal peptide" evidence="4">
    <location>
        <begin position="1"/>
        <end position="24"/>
    </location>
</feature>
<evidence type="ECO:0000313" key="6">
    <source>
        <dbReference type="EMBL" id="MFC3075538.1"/>
    </source>
</evidence>
<accession>A0ABV7DLL4</accession>
<dbReference type="Pfam" id="PF13407">
    <property type="entry name" value="Peripla_BP_4"/>
    <property type="match status" value="1"/>
</dbReference>
<keyword evidence="3 4" id="KW-0732">Signal</keyword>
<dbReference type="InterPro" id="IPR025997">
    <property type="entry name" value="SBP_2_dom"/>
</dbReference>
<name>A0ABV7DLL4_9HYPH</name>
<evidence type="ECO:0000256" key="3">
    <source>
        <dbReference type="ARBA" id="ARBA00022729"/>
    </source>
</evidence>
<dbReference type="PANTHER" id="PTHR46847:SF1">
    <property type="entry name" value="D-ALLOSE-BINDING PERIPLASMIC PROTEIN-RELATED"/>
    <property type="match status" value="1"/>
</dbReference>
<evidence type="ECO:0000313" key="7">
    <source>
        <dbReference type="Proteomes" id="UP001595377"/>
    </source>
</evidence>
<proteinExistence type="inferred from homology"/>
<dbReference type="PANTHER" id="PTHR46847">
    <property type="entry name" value="D-ALLOSE-BINDING PERIPLASMIC PROTEIN-RELATED"/>
    <property type="match status" value="1"/>
</dbReference>
<feature type="chain" id="PRO_5045652049" evidence="4">
    <location>
        <begin position="25"/>
        <end position="365"/>
    </location>
</feature>
<dbReference type="InterPro" id="IPR028082">
    <property type="entry name" value="Peripla_BP_I"/>
</dbReference>
<organism evidence="6 7">
    <name type="scientific">Shinella pollutisoli</name>
    <dbReference type="NCBI Taxonomy" id="2250594"/>
    <lineage>
        <taxon>Bacteria</taxon>
        <taxon>Pseudomonadati</taxon>
        <taxon>Pseudomonadota</taxon>
        <taxon>Alphaproteobacteria</taxon>
        <taxon>Hyphomicrobiales</taxon>
        <taxon>Rhizobiaceae</taxon>
        <taxon>Shinella</taxon>
    </lineage>
</organism>
<feature type="domain" description="Periplasmic binding protein" evidence="5">
    <location>
        <begin position="60"/>
        <end position="318"/>
    </location>
</feature>
<evidence type="ECO:0000256" key="4">
    <source>
        <dbReference type="SAM" id="SignalP"/>
    </source>
</evidence>
<comment type="subcellular location">
    <subcellularLocation>
        <location evidence="1">Cell envelope</location>
    </subcellularLocation>
</comment>
<sequence>MKTFRRAQALVVGLTVALASPALAQDIVSEAKQNIERLGAEKTEWSGPSEGPKIEKGKHIAYVSANEQNDAEREWGRAIVEAGEKAGWKVTVIDGRGSPVSWLSGMNQAISLKVDGIITSADARSLAEAIKQATAQDIPVVGIHAAGTPGPQPDLGLFTNIQQDPKAIGEAQADWVIAHSDGKARVVVTTSGEYAIAMVKATAVKDRLAQCEGCEVLEFSNTPLAEAAQRQPQLVASWVQKYGTPLYITAIADFTLDFQVPALKAGGADPSQVILVGSDGTKSAYGRIRAGNQYQAVTVAEPNAYVGYQAVDEMNRALHKLPPSGTVPLPYLVTASNVDAQGGDKNTYIPDNDFANRYLKLWGVE</sequence>
<evidence type="ECO:0000256" key="1">
    <source>
        <dbReference type="ARBA" id="ARBA00004196"/>
    </source>
</evidence>
<dbReference type="Proteomes" id="UP001595377">
    <property type="component" value="Unassembled WGS sequence"/>
</dbReference>
<evidence type="ECO:0000259" key="5">
    <source>
        <dbReference type="Pfam" id="PF13407"/>
    </source>
</evidence>
<dbReference type="EMBL" id="JBHRSP010000034">
    <property type="protein sequence ID" value="MFC3075538.1"/>
    <property type="molecule type" value="Genomic_DNA"/>
</dbReference>
<dbReference type="Gene3D" id="3.40.50.2300">
    <property type="match status" value="2"/>
</dbReference>